<dbReference type="Gene3D" id="1.20.120.610">
    <property type="entry name" value="lithium bound rotor ring of v- atpase"/>
    <property type="match status" value="2"/>
</dbReference>
<organism evidence="10 11">
    <name type="scientific">Symbiodinium natans</name>
    <dbReference type="NCBI Taxonomy" id="878477"/>
    <lineage>
        <taxon>Eukaryota</taxon>
        <taxon>Sar</taxon>
        <taxon>Alveolata</taxon>
        <taxon>Dinophyceae</taxon>
        <taxon>Suessiales</taxon>
        <taxon>Symbiodiniaceae</taxon>
        <taxon>Symbiodinium</taxon>
    </lineage>
</organism>
<keyword evidence="5 8" id="KW-1133">Transmembrane helix</keyword>
<dbReference type="EMBL" id="CAJNDS010000313">
    <property type="protein sequence ID" value="CAE7042316.1"/>
    <property type="molecule type" value="Genomic_DNA"/>
</dbReference>
<proteinExistence type="inferred from homology"/>
<gene>
    <name evidence="10" type="primary">VMA3</name>
    <name evidence="10" type="ORF">SNAT2548_LOCUS5015</name>
</gene>
<dbReference type="Proteomes" id="UP000604046">
    <property type="component" value="Unassembled WGS sequence"/>
</dbReference>
<evidence type="ECO:0000313" key="10">
    <source>
        <dbReference type="EMBL" id="CAE7042316.1"/>
    </source>
</evidence>
<evidence type="ECO:0000256" key="4">
    <source>
        <dbReference type="ARBA" id="ARBA00022692"/>
    </source>
</evidence>
<feature type="domain" description="V-ATPase proteolipid subunit C-like" evidence="9">
    <location>
        <begin position="90"/>
        <end position="148"/>
    </location>
</feature>
<feature type="transmembrane region" description="Helical" evidence="8">
    <location>
        <begin position="124"/>
        <end position="151"/>
    </location>
</feature>
<evidence type="ECO:0000256" key="5">
    <source>
        <dbReference type="ARBA" id="ARBA00022989"/>
    </source>
</evidence>
<reference evidence="10" key="1">
    <citation type="submission" date="2021-02" db="EMBL/GenBank/DDBJ databases">
        <authorList>
            <person name="Dougan E. K."/>
            <person name="Rhodes N."/>
            <person name="Thang M."/>
            <person name="Chan C."/>
        </authorList>
    </citation>
    <scope>NUCLEOTIDE SEQUENCE</scope>
</reference>
<dbReference type="SUPFAM" id="SSF81333">
    <property type="entry name" value="F1F0 ATP synthase subunit C"/>
    <property type="match status" value="1"/>
</dbReference>
<dbReference type="Pfam" id="PF00137">
    <property type="entry name" value="ATP-synt_C"/>
    <property type="match status" value="1"/>
</dbReference>
<keyword evidence="11" id="KW-1185">Reference proteome</keyword>
<evidence type="ECO:0000256" key="7">
    <source>
        <dbReference type="ARBA" id="ARBA00023136"/>
    </source>
</evidence>
<keyword evidence="7 8" id="KW-0472">Membrane</keyword>
<dbReference type="InterPro" id="IPR000245">
    <property type="entry name" value="ATPase_proteolipid_csu"/>
</dbReference>
<evidence type="ECO:0000256" key="3">
    <source>
        <dbReference type="ARBA" id="ARBA00022448"/>
    </source>
</evidence>
<comment type="caution">
    <text evidence="10">The sequence shown here is derived from an EMBL/GenBank/DDBJ whole genome shotgun (WGS) entry which is preliminary data.</text>
</comment>
<feature type="transmembrane region" description="Helical" evidence="8">
    <location>
        <begin position="53"/>
        <end position="75"/>
    </location>
</feature>
<dbReference type="OrthoDB" id="432513at2759"/>
<keyword evidence="3 8" id="KW-0813">Transport</keyword>
<dbReference type="AlphaFoldDB" id="A0A812IKA9"/>
<evidence type="ECO:0000256" key="1">
    <source>
        <dbReference type="ARBA" id="ARBA00004141"/>
    </source>
</evidence>
<dbReference type="GO" id="GO:0033179">
    <property type="term" value="C:proton-transporting V-type ATPase, V0 domain"/>
    <property type="evidence" value="ECO:0007669"/>
    <property type="project" value="InterPro"/>
</dbReference>
<feature type="transmembrane region" description="Helical" evidence="8">
    <location>
        <begin position="203"/>
        <end position="223"/>
    </location>
</feature>
<accession>A0A812IKA9</accession>
<evidence type="ECO:0000313" key="11">
    <source>
        <dbReference type="Proteomes" id="UP000604046"/>
    </source>
</evidence>
<comment type="similarity">
    <text evidence="2 8">Belongs to the V-ATPase proteolipid subunit family.</text>
</comment>
<sequence>MSFHGQDDAGMKGAMLSALLPLLGTGLGFYYLVAGVKKAKAEVEGCSIDRHTVVSSIMLAVCTLYGFVGAAVILADLGKDPALPANSACAAGLVNGLSSAISAIGQGYFSARAVEAGARQPRSFVAFVLILIYIEAFALYGLVVSLVIGGVAIQDQTDLPTGALVPSTSSFLLATLGGVVGSTASGCAIMEMTVGAPHMAMRAMLPVVFNGVTGIYGLINAIVDTQPWPPSGNDWAAGILYLLSSAGVPGNL</sequence>
<comment type="subcellular location">
    <subcellularLocation>
        <location evidence="1">Membrane</location>
        <topology evidence="1">Multi-pass membrane protein</topology>
    </subcellularLocation>
</comment>
<feature type="transmembrane region" description="Helical" evidence="8">
    <location>
        <begin position="171"/>
        <end position="191"/>
    </location>
</feature>
<feature type="transmembrane region" description="Helical" evidence="8">
    <location>
        <begin position="14"/>
        <end position="33"/>
    </location>
</feature>
<evidence type="ECO:0000256" key="2">
    <source>
        <dbReference type="ARBA" id="ARBA00007296"/>
    </source>
</evidence>
<keyword evidence="6 8" id="KW-0406">Ion transport</keyword>
<evidence type="ECO:0000256" key="8">
    <source>
        <dbReference type="RuleBase" id="RU363060"/>
    </source>
</evidence>
<keyword evidence="4 8" id="KW-0812">Transmembrane</keyword>
<dbReference type="GO" id="GO:0046961">
    <property type="term" value="F:proton-transporting ATPase activity, rotational mechanism"/>
    <property type="evidence" value="ECO:0007669"/>
    <property type="project" value="InterPro"/>
</dbReference>
<dbReference type="PRINTS" id="PR00122">
    <property type="entry name" value="VACATPASE"/>
</dbReference>
<dbReference type="PANTHER" id="PTHR10263">
    <property type="entry name" value="V-TYPE PROTON ATPASE PROTEOLIPID SUBUNIT"/>
    <property type="match status" value="1"/>
</dbReference>
<dbReference type="InterPro" id="IPR002379">
    <property type="entry name" value="ATPase_proteolipid_c-like_dom"/>
</dbReference>
<protein>
    <submittedName>
        <fullName evidence="10">VMA3 protein</fullName>
    </submittedName>
</protein>
<evidence type="ECO:0000259" key="9">
    <source>
        <dbReference type="Pfam" id="PF00137"/>
    </source>
</evidence>
<comment type="caution">
    <text evidence="8">Lacks conserved residue(s) required for the propagation of feature annotation.</text>
</comment>
<name>A0A812IKA9_9DINO</name>
<feature type="transmembrane region" description="Helical" evidence="8">
    <location>
        <begin position="81"/>
        <end position="104"/>
    </location>
</feature>
<dbReference type="InterPro" id="IPR035921">
    <property type="entry name" value="F/V-ATP_Csub_sf"/>
</dbReference>
<evidence type="ECO:0000256" key="6">
    <source>
        <dbReference type="ARBA" id="ARBA00023065"/>
    </source>
</evidence>